<dbReference type="Proteomes" id="UP000324222">
    <property type="component" value="Unassembled WGS sequence"/>
</dbReference>
<organism evidence="2 3">
    <name type="scientific">Portunus trituberculatus</name>
    <name type="common">Swimming crab</name>
    <name type="synonym">Neptunus trituberculatus</name>
    <dbReference type="NCBI Taxonomy" id="210409"/>
    <lineage>
        <taxon>Eukaryota</taxon>
        <taxon>Metazoa</taxon>
        <taxon>Ecdysozoa</taxon>
        <taxon>Arthropoda</taxon>
        <taxon>Crustacea</taxon>
        <taxon>Multicrustacea</taxon>
        <taxon>Malacostraca</taxon>
        <taxon>Eumalacostraca</taxon>
        <taxon>Eucarida</taxon>
        <taxon>Decapoda</taxon>
        <taxon>Pleocyemata</taxon>
        <taxon>Brachyura</taxon>
        <taxon>Eubrachyura</taxon>
        <taxon>Portunoidea</taxon>
        <taxon>Portunidae</taxon>
        <taxon>Portuninae</taxon>
        <taxon>Portunus</taxon>
    </lineage>
</organism>
<protein>
    <submittedName>
        <fullName evidence="2">Uncharacterized protein</fullName>
    </submittedName>
</protein>
<sequence>MVTSMGSVSQSQTSRGSQRSGGQLIGGVGRAKSRGVYHQPTLTHYTEVPKRVADKQERTNSR</sequence>
<accession>A0A5B7D2G5</accession>
<evidence type="ECO:0000313" key="3">
    <source>
        <dbReference type="Proteomes" id="UP000324222"/>
    </source>
</evidence>
<comment type="caution">
    <text evidence="2">The sequence shown here is derived from an EMBL/GenBank/DDBJ whole genome shotgun (WGS) entry which is preliminary data.</text>
</comment>
<dbReference type="AlphaFoldDB" id="A0A5B7D2G5"/>
<evidence type="ECO:0000256" key="1">
    <source>
        <dbReference type="SAM" id="MobiDB-lite"/>
    </source>
</evidence>
<evidence type="ECO:0000313" key="2">
    <source>
        <dbReference type="EMBL" id="MPC15819.1"/>
    </source>
</evidence>
<feature type="compositionally biased region" description="Low complexity" evidence="1">
    <location>
        <begin position="1"/>
        <end position="22"/>
    </location>
</feature>
<keyword evidence="3" id="KW-1185">Reference proteome</keyword>
<dbReference type="EMBL" id="VSRR010000456">
    <property type="protein sequence ID" value="MPC15819.1"/>
    <property type="molecule type" value="Genomic_DNA"/>
</dbReference>
<proteinExistence type="predicted"/>
<gene>
    <name evidence="2" type="ORF">E2C01_008622</name>
</gene>
<feature type="compositionally biased region" description="Basic and acidic residues" evidence="1">
    <location>
        <begin position="47"/>
        <end position="62"/>
    </location>
</feature>
<name>A0A5B7D2G5_PORTR</name>
<reference evidence="2 3" key="1">
    <citation type="submission" date="2019-05" db="EMBL/GenBank/DDBJ databases">
        <title>Another draft genome of Portunus trituberculatus and its Hox gene families provides insights of decapod evolution.</title>
        <authorList>
            <person name="Jeong J.-H."/>
            <person name="Song I."/>
            <person name="Kim S."/>
            <person name="Choi T."/>
            <person name="Kim D."/>
            <person name="Ryu S."/>
            <person name="Kim W."/>
        </authorList>
    </citation>
    <scope>NUCLEOTIDE SEQUENCE [LARGE SCALE GENOMIC DNA]</scope>
    <source>
        <tissue evidence="2">Muscle</tissue>
    </source>
</reference>
<feature type="region of interest" description="Disordered" evidence="1">
    <location>
        <begin position="1"/>
        <end position="62"/>
    </location>
</feature>